<comment type="similarity">
    <text evidence="6">Belongs to the ABC-4 integral membrane protein family.</text>
</comment>
<proteinExistence type="inferred from homology"/>
<dbReference type="EMBL" id="CP002049">
    <property type="protein sequence ID" value="ADI15103.1"/>
    <property type="molecule type" value="Genomic_DNA"/>
</dbReference>
<dbReference type="InterPro" id="IPR025857">
    <property type="entry name" value="MacB_PCD"/>
</dbReference>
<evidence type="ECO:0000256" key="6">
    <source>
        <dbReference type="ARBA" id="ARBA00038076"/>
    </source>
</evidence>
<evidence type="ECO:0000313" key="11">
    <source>
        <dbReference type="Proteomes" id="UP000000379"/>
    </source>
</evidence>
<evidence type="ECO:0000256" key="3">
    <source>
        <dbReference type="ARBA" id="ARBA00022692"/>
    </source>
</evidence>
<reference evidence="11" key="1">
    <citation type="submission" date="2010-05" db="EMBL/GenBank/DDBJ databases">
        <title>The complete genome of Truepera radiovictris DSM 17093.</title>
        <authorList>
            <consortium name="US DOE Joint Genome Institute (JGI-PGF)"/>
            <person name="Lucas S."/>
            <person name="Copeland A."/>
            <person name="Lapidus A."/>
            <person name="Glavina del Rio T."/>
            <person name="Dalin E."/>
            <person name="Tice H."/>
            <person name="Bruce D."/>
            <person name="Goodwin L."/>
            <person name="Pitluck S."/>
            <person name="Kyrpides N."/>
            <person name="Mavromatis K."/>
            <person name="Ovchinnikova G."/>
            <person name="Munk A.C."/>
            <person name="Detter J.C."/>
            <person name="Han C."/>
            <person name="Tapia R."/>
            <person name="Land M."/>
            <person name="Hauser L."/>
            <person name="Markowitz V."/>
            <person name="Cheng J.-F."/>
            <person name="Hugenholtz P."/>
            <person name="Woyke T."/>
            <person name="Wu D."/>
            <person name="Tindall B."/>
            <person name="Pomrenke H.G."/>
            <person name="Brambilla E."/>
            <person name="Klenk H.-P."/>
            <person name="Eisen J.A."/>
        </authorList>
    </citation>
    <scope>NUCLEOTIDE SEQUENCE [LARGE SCALE GENOMIC DNA]</scope>
    <source>
        <strain evidence="11">DSM 17093 / CIP 108686 / LMG 22925 / RQ-24</strain>
    </source>
</reference>
<organism evidence="10 11">
    <name type="scientific">Truepera radiovictrix (strain DSM 17093 / CIP 108686 / LMG 22925 / RQ-24)</name>
    <dbReference type="NCBI Taxonomy" id="649638"/>
    <lineage>
        <taxon>Bacteria</taxon>
        <taxon>Thermotogati</taxon>
        <taxon>Deinococcota</taxon>
        <taxon>Deinococci</taxon>
        <taxon>Trueperales</taxon>
        <taxon>Trueperaceae</taxon>
        <taxon>Truepera</taxon>
    </lineage>
</organism>
<feature type="transmembrane region" description="Helical" evidence="7">
    <location>
        <begin position="258"/>
        <end position="278"/>
    </location>
</feature>
<dbReference type="RefSeq" id="WP_013178468.1">
    <property type="nucleotide sequence ID" value="NC_014221.1"/>
</dbReference>
<dbReference type="GO" id="GO:0022857">
    <property type="term" value="F:transmembrane transporter activity"/>
    <property type="evidence" value="ECO:0007669"/>
    <property type="project" value="TreeGrafter"/>
</dbReference>
<evidence type="ECO:0000256" key="2">
    <source>
        <dbReference type="ARBA" id="ARBA00022475"/>
    </source>
</evidence>
<feature type="domain" description="MacB-like periplasmic core" evidence="9">
    <location>
        <begin position="17"/>
        <end position="228"/>
    </location>
</feature>
<evidence type="ECO:0000259" key="9">
    <source>
        <dbReference type="Pfam" id="PF12704"/>
    </source>
</evidence>
<dbReference type="KEGG" id="tra:Trad_1989"/>
<dbReference type="Pfam" id="PF02687">
    <property type="entry name" value="FtsX"/>
    <property type="match status" value="1"/>
</dbReference>
<dbReference type="Pfam" id="PF12704">
    <property type="entry name" value="MacB_PCD"/>
    <property type="match status" value="1"/>
</dbReference>
<evidence type="ECO:0000256" key="1">
    <source>
        <dbReference type="ARBA" id="ARBA00004651"/>
    </source>
</evidence>
<dbReference type="OrthoDB" id="239678at2"/>
<evidence type="ECO:0000256" key="5">
    <source>
        <dbReference type="ARBA" id="ARBA00023136"/>
    </source>
</evidence>
<evidence type="ECO:0000259" key="8">
    <source>
        <dbReference type="Pfam" id="PF02687"/>
    </source>
</evidence>
<keyword evidence="11" id="KW-1185">Reference proteome</keyword>
<dbReference type="InterPro" id="IPR050250">
    <property type="entry name" value="Macrolide_Exporter_MacB"/>
</dbReference>
<evidence type="ECO:0000256" key="7">
    <source>
        <dbReference type="SAM" id="Phobius"/>
    </source>
</evidence>
<dbReference type="Proteomes" id="UP000000379">
    <property type="component" value="Chromosome"/>
</dbReference>
<dbReference type="eggNOG" id="COG0577">
    <property type="taxonomic scope" value="Bacteria"/>
</dbReference>
<dbReference type="HOGENOM" id="CLU_000604_8_6_0"/>
<dbReference type="InterPro" id="IPR003838">
    <property type="entry name" value="ABC3_permease_C"/>
</dbReference>
<feature type="transmembrane region" description="Helical" evidence="7">
    <location>
        <begin position="342"/>
        <end position="367"/>
    </location>
</feature>
<feature type="transmembrane region" description="Helical" evidence="7">
    <location>
        <begin position="18"/>
        <end position="37"/>
    </location>
</feature>
<feature type="transmembrane region" description="Helical" evidence="7">
    <location>
        <begin position="299"/>
        <end position="322"/>
    </location>
</feature>
<evidence type="ECO:0008006" key="12">
    <source>
        <dbReference type="Google" id="ProtNLM"/>
    </source>
</evidence>
<name>D7CQW9_TRURR</name>
<keyword evidence="3 7" id="KW-0812">Transmembrane</keyword>
<accession>D7CQW9</accession>
<keyword evidence="4 7" id="KW-1133">Transmembrane helix</keyword>
<dbReference type="PANTHER" id="PTHR30572:SF4">
    <property type="entry name" value="ABC TRANSPORTER PERMEASE YTRF"/>
    <property type="match status" value="1"/>
</dbReference>
<dbReference type="GO" id="GO:0005886">
    <property type="term" value="C:plasma membrane"/>
    <property type="evidence" value="ECO:0007669"/>
    <property type="project" value="UniProtKB-SubCell"/>
</dbReference>
<feature type="domain" description="ABC3 transporter permease C-terminal" evidence="8">
    <location>
        <begin position="260"/>
        <end position="376"/>
    </location>
</feature>
<gene>
    <name evidence="10" type="ordered locus">Trad_1989</name>
</gene>
<keyword evidence="5 7" id="KW-0472">Membrane</keyword>
<reference evidence="10 11" key="2">
    <citation type="journal article" date="2011" name="Stand. Genomic Sci.">
        <title>Complete genome sequence of Truepera radiovictrix type strain (RQ-24).</title>
        <authorList>
            <person name="Ivanova N."/>
            <person name="Rohde C."/>
            <person name="Munk C."/>
            <person name="Nolan M."/>
            <person name="Lucas S."/>
            <person name="Del Rio T.G."/>
            <person name="Tice H."/>
            <person name="Deshpande S."/>
            <person name="Cheng J.F."/>
            <person name="Tapia R."/>
            <person name="Han C."/>
            <person name="Goodwin L."/>
            <person name="Pitluck S."/>
            <person name="Liolios K."/>
            <person name="Mavromatis K."/>
            <person name="Mikhailova N."/>
            <person name="Pati A."/>
            <person name="Chen A."/>
            <person name="Palaniappan K."/>
            <person name="Land M."/>
            <person name="Hauser L."/>
            <person name="Chang Y.J."/>
            <person name="Jeffries C.D."/>
            <person name="Brambilla E."/>
            <person name="Rohde M."/>
            <person name="Goker M."/>
            <person name="Tindall B.J."/>
            <person name="Woyke T."/>
            <person name="Bristow J."/>
            <person name="Eisen J.A."/>
            <person name="Markowitz V."/>
            <person name="Hugenholtz P."/>
            <person name="Kyrpides N.C."/>
            <person name="Klenk H.P."/>
            <person name="Lapidus A."/>
        </authorList>
    </citation>
    <scope>NUCLEOTIDE SEQUENCE [LARGE SCALE GENOMIC DNA]</scope>
    <source>
        <strain evidence="11">DSM 17093 / CIP 108686 / LMG 22925 / RQ-24</strain>
    </source>
</reference>
<sequence>MLWSLALQSLRLRPVRTFLTALGIAVAVGSTVIFLSLGEGLRQIFAEELSGLGPDIRVGADEFDALSLSALPEVPLTLADELRAEAPQLGITSVVPILIYTRAGFTPTSTFVFQGLPTDIDIRSVYFDYTVIEGRALDASDEGAFVAVVGEQAALRNDIALGDTLRLNPEASFEVVGIARSGGGLVDSTIVLPLTSLQTALDLRDRVTLLAVSLTNPARAAEVAETLSERYPDYGFQTRGEVLEVLERGVRVSDVVRLGISAIALIVGAIAVANTVLMSVFERTREFGVVRALGAKPRFLFGLVLAESVLLSLVGAAFGVLLGRLGIWVVNAISADLIGLEVAALTLRLGLFAVAIAFAMGLLSGLLPAARAARIPIAVAMARE</sequence>
<protein>
    <recommendedName>
        <fullName evidence="12">ABC3 transporter permease protein domain-containing protein</fullName>
    </recommendedName>
</protein>
<dbReference type="AlphaFoldDB" id="D7CQW9"/>
<comment type="subcellular location">
    <subcellularLocation>
        <location evidence="1">Cell membrane</location>
        <topology evidence="1">Multi-pass membrane protein</topology>
    </subcellularLocation>
</comment>
<keyword evidence="2" id="KW-1003">Cell membrane</keyword>
<dbReference type="STRING" id="649638.Trad_1989"/>
<evidence type="ECO:0000313" key="10">
    <source>
        <dbReference type="EMBL" id="ADI15103.1"/>
    </source>
</evidence>
<dbReference type="PANTHER" id="PTHR30572">
    <property type="entry name" value="MEMBRANE COMPONENT OF TRANSPORTER-RELATED"/>
    <property type="match status" value="1"/>
</dbReference>
<evidence type="ECO:0000256" key="4">
    <source>
        <dbReference type="ARBA" id="ARBA00022989"/>
    </source>
</evidence>